<dbReference type="AlphaFoldDB" id="A0A951J078"/>
<dbReference type="Proteomes" id="UP000727490">
    <property type="component" value="Unassembled WGS sequence"/>
</dbReference>
<organism evidence="2 3">
    <name type="scientific">Arthrospiribacter ruber</name>
    <dbReference type="NCBI Taxonomy" id="2487934"/>
    <lineage>
        <taxon>Bacteria</taxon>
        <taxon>Pseudomonadati</taxon>
        <taxon>Bacteroidota</taxon>
        <taxon>Cytophagia</taxon>
        <taxon>Cytophagales</taxon>
        <taxon>Cyclobacteriaceae</taxon>
        <taxon>Arthrospiribacter</taxon>
    </lineage>
</organism>
<name>A0A951J078_9BACT</name>
<proteinExistence type="predicted"/>
<feature type="domain" description="Activator of Hsp90 ATPase homologue 1/2-like C-terminal" evidence="1">
    <location>
        <begin position="11"/>
        <end position="129"/>
    </location>
</feature>
<evidence type="ECO:0000313" key="2">
    <source>
        <dbReference type="EMBL" id="MBW3470278.1"/>
    </source>
</evidence>
<sequence>MYQIEHLTKIKASNEKVFEAITTKEGLSAIWTPKLQVKPILGHVNEFDFDEGYITKMKVIALKKSQQVTWQCIASDIEWQNTVVNFDIRDKNNLTEIILTHSNWRGVTDYYRWCNYHWGMFLYRLKNYCEN</sequence>
<protein>
    <submittedName>
        <fullName evidence="2">SRPBCC domain-containing protein</fullName>
    </submittedName>
</protein>
<evidence type="ECO:0000259" key="1">
    <source>
        <dbReference type="Pfam" id="PF08327"/>
    </source>
</evidence>
<dbReference type="InterPro" id="IPR013538">
    <property type="entry name" value="ASHA1/2-like_C"/>
</dbReference>
<accession>A0A951J078</accession>
<reference evidence="2 3" key="1">
    <citation type="journal article" date="2020" name="Syst. Appl. Microbiol.">
        <title>Arthrospiribacter ruber gen. nov., sp. nov., a novel bacterium isolated from Arthrospira cultures.</title>
        <authorList>
            <person name="Waleron M."/>
            <person name="Misztak A."/>
            <person name="Waleron M.M."/>
            <person name="Furmaniak M."/>
            <person name="Mrozik A."/>
            <person name="Waleron K."/>
        </authorList>
    </citation>
    <scope>NUCLEOTIDE SEQUENCE [LARGE SCALE GENOMIC DNA]</scope>
    <source>
        <strain evidence="2 3">DPMB0001</strain>
    </source>
</reference>
<keyword evidence="3" id="KW-1185">Reference proteome</keyword>
<dbReference type="RefSeq" id="WP_219294002.1">
    <property type="nucleotide sequence ID" value="NZ_RPHB01000013.1"/>
</dbReference>
<dbReference type="Pfam" id="PF08327">
    <property type="entry name" value="AHSA1"/>
    <property type="match status" value="1"/>
</dbReference>
<gene>
    <name evidence="2" type="ORF">EGN73_21045</name>
</gene>
<evidence type="ECO:0000313" key="3">
    <source>
        <dbReference type="Proteomes" id="UP000727490"/>
    </source>
</evidence>
<dbReference type="EMBL" id="RPHB01000013">
    <property type="protein sequence ID" value="MBW3470278.1"/>
    <property type="molecule type" value="Genomic_DNA"/>
</dbReference>
<comment type="caution">
    <text evidence="2">The sequence shown here is derived from an EMBL/GenBank/DDBJ whole genome shotgun (WGS) entry which is preliminary data.</text>
</comment>
<dbReference type="CDD" id="cd07814">
    <property type="entry name" value="SRPBCC_CalC_Aha1-like"/>
    <property type="match status" value="1"/>
</dbReference>